<dbReference type="GO" id="GO:0005829">
    <property type="term" value="C:cytosol"/>
    <property type="evidence" value="ECO:0007669"/>
    <property type="project" value="TreeGrafter"/>
</dbReference>
<protein>
    <submittedName>
        <fullName evidence="5">Uncharacterized protein</fullName>
    </submittedName>
</protein>
<dbReference type="PANTHER" id="PTHR34137:SF1">
    <property type="entry name" value="EXODEOXYRIBONUCLEASE 7 SMALL SUBUNIT"/>
    <property type="match status" value="1"/>
</dbReference>
<evidence type="ECO:0000256" key="4">
    <source>
        <dbReference type="SAM" id="MobiDB-lite"/>
    </source>
</evidence>
<dbReference type="InterPro" id="IPR003761">
    <property type="entry name" value="Exonuc_VII_S"/>
</dbReference>
<dbReference type="InterPro" id="IPR037004">
    <property type="entry name" value="Exonuc_VII_ssu_sf"/>
</dbReference>
<dbReference type="PANTHER" id="PTHR34137">
    <property type="entry name" value="EXODEOXYRIBONUCLEASE 7 SMALL SUBUNIT"/>
    <property type="match status" value="1"/>
</dbReference>
<dbReference type="NCBIfam" id="TIGR01280">
    <property type="entry name" value="xseB"/>
    <property type="match status" value="1"/>
</dbReference>
<sequence length="87" mass="9836">MNEKSKARDVKFEMALKKLEEIVTKLEDGDLELEKAIDLFEEGVKMSRLCRNKLGEAEKKIEKLVKDSGGEFTTTEPMDDPSEGAPF</sequence>
<keyword evidence="2" id="KW-0540">Nuclease</keyword>
<keyword evidence="3" id="KW-0378">Hydrolase</keyword>
<proteinExistence type="inferred from homology"/>
<dbReference type="PIRSF" id="PIRSF006488">
    <property type="entry name" value="Exonuc_VII_S"/>
    <property type="match status" value="1"/>
</dbReference>
<dbReference type="EMBL" id="UOGE01000050">
    <property type="protein sequence ID" value="VAX19944.1"/>
    <property type="molecule type" value="Genomic_DNA"/>
</dbReference>
<dbReference type="Gene3D" id="1.10.287.1040">
    <property type="entry name" value="Exonuclease VII, small subunit"/>
    <property type="match status" value="1"/>
</dbReference>
<keyword evidence="1" id="KW-0963">Cytoplasm</keyword>
<dbReference type="GO" id="GO:0008855">
    <property type="term" value="F:exodeoxyribonuclease VII activity"/>
    <property type="evidence" value="ECO:0007669"/>
    <property type="project" value="InterPro"/>
</dbReference>
<organism evidence="5">
    <name type="scientific">hydrothermal vent metagenome</name>
    <dbReference type="NCBI Taxonomy" id="652676"/>
    <lineage>
        <taxon>unclassified sequences</taxon>
        <taxon>metagenomes</taxon>
        <taxon>ecological metagenomes</taxon>
    </lineage>
</organism>
<evidence type="ECO:0000256" key="3">
    <source>
        <dbReference type="ARBA" id="ARBA00022801"/>
    </source>
</evidence>
<dbReference type="Pfam" id="PF02609">
    <property type="entry name" value="Exonuc_VII_S"/>
    <property type="match status" value="1"/>
</dbReference>
<name>A0A3B1C7K8_9ZZZZ</name>
<dbReference type="HAMAP" id="MF_00337">
    <property type="entry name" value="Exonuc_7_S"/>
    <property type="match status" value="1"/>
</dbReference>
<evidence type="ECO:0000256" key="1">
    <source>
        <dbReference type="ARBA" id="ARBA00022490"/>
    </source>
</evidence>
<dbReference type="AlphaFoldDB" id="A0A3B1C7K8"/>
<accession>A0A3B1C7K8</accession>
<dbReference type="GO" id="GO:0009318">
    <property type="term" value="C:exodeoxyribonuclease VII complex"/>
    <property type="evidence" value="ECO:0007669"/>
    <property type="project" value="InterPro"/>
</dbReference>
<gene>
    <name evidence="5" type="ORF">MNBD_NITROSPINAE02-1367</name>
</gene>
<reference evidence="5" key="1">
    <citation type="submission" date="2018-06" db="EMBL/GenBank/DDBJ databases">
        <authorList>
            <person name="Zhirakovskaya E."/>
        </authorList>
    </citation>
    <scope>NUCLEOTIDE SEQUENCE</scope>
</reference>
<feature type="region of interest" description="Disordered" evidence="4">
    <location>
        <begin position="67"/>
        <end position="87"/>
    </location>
</feature>
<dbReference type="GO" id="GO:0006308">
    <property type="term" value="P:DNA catabolic process"/>
    <property type="evidence" value="ECO:0007669"/>
    <property type="project" value="InterPro"/>
</dbReference>
<dbReference type="NCBIfam" id="NF002140">
    <property type="entry name" value="PRK00977.1-4"/>
    <property type="match status" value="1"/>
</dbReference>
<evidence type="ECO:0000256" key="2">
    <source>
        <dbReference type="ARBA" id="ARBA00022722"/>
    </source>
</evidence>
<evidence type="ECO:0000313" key="5">
    <source>
        <dbReference type="EMBL" id="VAX19944.1"/>
    </source>
</evidence>
<dbReference type="SUPFAM" id="SSF116842">
    <property type="entry name" value="XseB-like"/>
    <property type="match status" value="1"/>
</dbReference>
<feature type="compositionally biased region" description="Acidic residues" evidence="4">
    <location>
        <begin position="77"/>
        <end position="87"/>
    </location>
</feature>